<dbReference type="EMBL" id="BAHC01000068">
    <property type="protein sequence ID" value="GAB89594.1"/>
    <property type="molecule type" value="Genomic_DNA"/>
</dbReference>
<evidence type="ECO:0000259" key="4">
    <source>
        <dbReference type="Pfam" id="PF20789"/>
    </source>
</evidence>
<reference evidence="5 6" key="1">
    <citation type="submission" date="2012-08" db="EMBL/GenBank/DDBJ databases">
        <title>Whole genome shotgun sequence of Gordonia rhizosphera NBRC 16068.</title>
        <authorList>
            <person name="Takarada H."/>
            <person name="Isaki S."/>
            <person name="Hosoyama A."/>
            <person name="Tsuchikane K."/>
            <person name="Katsumata H."/>
            <person name="Baba S."/>
            <person name="Ohji S."/>
            <person name="Yamazaki S."/>
            <person name="Fujita N."/>
        </authorList>
    </citation>
    <scope>NUCLEOTIDE SEQUENCE [LARGE SCALE GENOMIC DNA]</scope>
    <source>
        <strain evidence="5 6">NBRC 16068</strain>
    </source>
</reference>
<feature type="domain" description="Acyl-CoA thioesterase-like C-terminal" evidence="4">
    <location>
        <begin position="149"/>
        <end position="288"/>
    </location>
</feature>
<dbReference type="Pfam" id="PF20789">
    <property type="entry name" value="4HBT_3C"/>
    <property type="match status" value="1"/>
</dbReference>
<proteinExistence type="inferred from homology"/>
<dbReference type="STRING" id="1108045.GORHZ_068_00040"/>
<dbReference type="InterPro" id="IPR003703">
    <property type="entry name" value="Acyl_CoA_thio"/>
</dbReference>
<name>K6WSQ3_9ACTN</name>
<organism evidence="5 6">
    <name type="scientific">Gordonia rhizosphera NBRC 16068</name>
    <dbReference type="NCBI Taxonomy" id="1108045"/>
    <lineage>
        <taxon>Bacteria</taxon>
        <taxon>Bacillati</taxon>
        <taxon>Actinomycetota</taxon>
        <taxon>Actinomycetes</taxon>
        <taxon>Mycobacteriales</taxon>
        <taxon>Gordoniaceae</taxon>
        <taxon>Gordonia</taxon>
    </lineage>
</organism>
<dbReference type="AlphaFoldDB" id="K6WSQ3"/>
<dbReference type="PANTHER" id="PTHR11066">
    <property type="entry name" value="ACYL-COA THIOESTERASE"/>
    <property type="match status" value="1"/>
</dbReference>
<dbReference type="eggNOG" id="COG1946">
    <property type="taxonomic scope" value="Bacteria"/>
</dbReference>
<dbReference type="CDD" id="cd03444">
    <property type="entry name" value="Thioesterase_II_repeat1"/>
    <property type="match status" value="1"/>
</dbReference>
<keyword evidence="2" id="KW-0378">Hydrolase</keyword>
<dbReference type="InterPro" id="IPR042171">
    <property type="entry name" value="Acyl-CoA_hotdog"/>
</dbReference>
<feature type="domain" description="Acyl-CoA thioesterase-like N-terminal HotDog" evidence="3">
    <location>
        <begin position="32"/>
        <end position="109"/>
    </location>
</feature>
<comment type="similarity">
    <text evidence="1">Belongs to the C/M/P thioester hydrolase family.</text>
</comment>
<dbReference type="GO" id="GO:0047617">
    <property type="term" value="F:fatty acyl-CoA hydrolase activity"/>
    <property type="evidence" value="ECO:0007669"/>
    <property type="project" value="InterPro"/>
</dbReference>
<evidence type="ECO:0000256" key="1">
    <source>
        <dbReference type="ARBA" id="ARBA00006538"/>
    </source>
</evidence>
<dbReference type="PANTHER" id="PTHR11066:SF34">
    <property type="entry name" value="ACYL-COENZYME A THIOESTERASE 8"/>
    <property type="match status" value="1"/>
</dbReference>
<dbReference type="GO" id="GO:0009062">
    <property type="term" value="P:fatty acid catabolic process"/>
    <property type="evidence" value="ECO:0007669"/>
    <property type="project" value="TreeGrafter"/>
</dbReference>
<keyword evidence="6" id="KW-1185">Reference proteome</keyword>
<evidence type="ECO:0000256" key="2">
    <source>
        <dbReference type="ARBA" id="ARBA00022801"/>
    </source>
</evidence>
<dbReference type="SUPFAM" id="SSF54637">
    <property type="entry name" value="Thioesterase/thiol ester dehydrase-isomerase"/>
    <property type="match status" value="2"/>
</dbReference>
<dbReference type="InterPro" id="IPR049449">
    <property type="entry name" value="TesB_ACOT8-like_N"/>
</dbReference>
<dbReference type="InterPro" id="IPR049450">
    <property type="entry name" value="ACOT8-like_C"/>
</dbReference>
<accession>K6WSQ3</accession>
<gene>
    <name evidence="5" type="ORF">GORHZ_068_00040</name>
</gene>
<comment type="caution">
    <text evidence="5">The sequence shown here is derived from an EMBL/GenBank/DDBJ whole genome shotgun (WGS) entry which is preliminary data.</text>
</comment>
<dbReference type="Gene3D" id="2.40.160.210">
    <property type="entry name" value="Acyl-CoA thioesterase, double hotdog domain"/>
    <property type="match status" value="1"/>
</dbReference>
<dbReference type="Proteomes" id="UP000008363">
    <property type="component" value="Unassembled WGS sequence"/>
</dbReference>
<dbReference type="RefSeq" id="WP_006331691.1">
    <property type="nucleotide sequence ID" value="NZ_BAHC01000068.1"/>
</dbReference>
<evidence type="ECO:0000313" key="6">
    <source>
        <dbReference type="Proteomes" id="UP000008363"/>
    </source>
</evidence>
<dbReference type="InterPro" id="IPR029069">
    <property type="entry name" value="HotDog_dom_sf"/>
</dbReference>
<evidence type="ECO:0000259" key="3">
    <source>
        <dbReference type="Pfam" id="PF13622"/>
    </source>
</evidence>
<dbReference type="GO" id="GO:0006637">
    <property type="term" value="P:acyl-CoA metabolic process"/>
    <property type="evidence" value="ECO:0007669"/>
    <property type="project" value="InterPro"/>
</dbReference>
<dbReference type="CDD" id="cd03445">
    <property type="entry name" value="Thioesterase_II_repeat2"/>
    <property type="match status" value="1"/>
</dbReference>
<protein>
    <submittedName>
        <fullName evidence="5">Putative acyl-CoA thioesterase</fullName>
    </submittedName>
</protein>
<dbReference type="Pfam" id="PF13622">
    <property type="entry name" value="4HBT_3"/>
    <property type="match status" value="1"/>
</dbReference>
<evidence type="ECO:0000313" key="5">
    <source>
        <dbReference type="EMBL" id="GAB89594.1"/>
    </source>
</evidence>
<sequence>MSAELFTELLDVLDVESSSDDTFVGRTWAHRLPRVFGGQVLSQALVSAGRTVPAGRYPHSLHAYFLRGGDADRPIRFTVTTIRDGNTLSTRRVDAHQDSTQIFTMTTSFAAKHLFEVTALDHQETAAGPRPDPTDLDDLIDRLEPVRATLPGWWNEGQPFDIRFFDHPSALASGSTRPPRQQFWARAGMPSAARHLDPTMQCAVLAFLSDLNLLDPALMPLGRSWYGNGYTEGASVDHAMWFHTPPRMDRWLTAEQLCPVAAGARPLCTSRFFSEDGTLVATANQEGLLRSPGG</sequence>